<reference evidence="3" key="2">
    <citation type="submission" date="2020-09" db="EMBL/GenBank/DDBJ databases">
        <authorList>
            <person name="Sun Q."/>
            <person name="Kim S."/>
        </authorList>
    </citation>
    <scope>NUCLEOTIDE SEQUENCE</scope>
    <source>
        <strain evidence="3">KCTC 32182</strain>
    </source>
</reference>
<name>A0A918P5Y4_9NEIS</name>
<dbReference type="SUPFAM" id="SSF143120">
    <property type="entry name" value="YefM-like"/>
    <property type="match status" value="1"/>
</dbReference>
<reference evidence="3" key="1">
    <citation type="journal article" date="2014" name="Int. J. Syst. Evol. Microbiol.">
        <title>Complete genome sequence of Corynebacterium casei LMG S-19264T (=DSM 44701T), isolated from a smear-ripened cheese.</title>
        <authorList>
            <consortium name="US DOE Joint Genome Institute (JGI-PGF)"/>
            <person name="Walter F."/>
            <person name="Albersmeier A."/>
            <person name="Kalinowski J."/>
            <person name="Ruckert C."/>
        </authorList>
    </citation>
    <scope>NUCLEOTIDE SEQUENCE</scope>
    <source>
        <strain evidence="3">KCTC 32182</strain>
    </source>
</reference>
<dbReference type="Pfam" id="PF02604">
    <property type="entry name" value="PhdYeFM_antitox"/>
    <property type="match status" value="1"/>
</dbReference>
<evidence type="ECO:0000256" key="2">
    <source>
        <dbReference type="RuleBase" id="RU362080"/>
    </source>
</evidence>
<comment type="function">
    <text evidence="2">Antitoxin component of a type II toxin-antitoxin (TA) system.</text>
</comment>
<comment type="similarity">
    <text evidence="1 2">Belongs to the phD/YefM antitoxin family.</text>
</comment>
<dbReference type="RefSeq" id="WP_189536725.1">
    <property type="nucleotide sequence ID" value="NZ_BMYX01000026.1"/>
</dbReference>
<dbReference type="InterPro" id="IPR006442">
    <property type="entry name" value="Antitoxin_Phd/YefM"/>
</dbReference>
<organism evidence="3 4">
    <name type="scientific">Paludibacterium paludis</name>
    <dbReference type="NCBI Taxonomy" id="1225769"/>
    <lineage>
        <taxon>Bacteria</taxon>
        <taxon>Pseudomonadati</taxon>
        <taxon>Pseudomonadota</taxon>
        <taxon>Betaproteobacteria</taxon>
        <taxon>Neisseriales</taxon>
        <taxon>Chromobacteriaceae</taxon>
        <taxon>Paludibacterium</taxon>
    </lineage>
</organism>
<keyword evidence="4" id="KW-1185">Reference proteome</keyword>
<comment type="caution">
    <text evidence="3">The sequence shown here is derived from an EMBL/GenBank/DDBJ whole genome shotgun (WGS) entry which is preliminary data.</text>
</comment>
<dbReference type="Gene3D" id="3.40.1620.10">
    <property type="entry name" value="YefM-like domain"/>
    <property type="match status" value="1"/>
</dbReference>
<proteinExistence type="inferred from homology"/>
<gene>
    <name evidence="3" type="ORF">GCM10011289_34520</name>
</gene>
<dbReference type="NCBIfam" id="TIGR01552">
    <property type="entry name" value="phd_fam"/>
    <property type="match status" value="1"/>
</dbReference>
<evidence type="ECO:0000256" key="1">
    <source>
        <dbReference type="ARBA" id="ARBA00009981"/>
    </source>
</evidence>
<dbReference type="EMBL" id="BMYX01000026">
    <property type="protein sequence ID" value="GGY28367.1"/>
    <property type="molecule type" value="Genomic_DNA"/>
</dbReference>
<sequence>METVIGAGAFKARCLQLLDDVAATREPIVITKHGKAVAKVVPIPPAAELFGALKGSVLLDADIVAPLENDWEAAR</sequence>
<accession>A0A918P5Y4</accession>
<dbReference type="AlphaFoldDB" id="A0A918P5Y4"/>
<dbReference type="InterPro" id="IPR036165">
    <property type="entry name" value="YefM-like_sf"/>
</dbReference>
<evidence type="ECO:0000313" key="3">
    <source>
        <dbReference type="EMBL" id="GGY28367.1"/>
    </source>
</evidence>
<evidence type="ECO:0000313" key="4">
    <source>
        <dbReference type="Proteomes" id="UP000645257"/>
    </source>
</evidence>
<dbReference type="Proteomes" id="UP000645257">
    <property type="component" value="Unassembled WGS sequence"/>
</dbReference>
<protein>
    <recommendedName>
        <fullName evidence="2">Antitoxin</fullName>
    </recommendedName>
</protein>